<dbReference type="InParanoid" id="A0A0D0C933"/>
<feature type="non-terminal residue" evidence="1">
    <location>
        <position position="1"/>
    </location>
</feature>
<evidence type="ECO:0000313" key="1">
    <source>
        <dbReference type="EMBL" id="KIK72153.1"/>
    </source>
</evidence>
<proteinExistence type="predicted"/>
<reference evidence="2" key="2">
    <citation type="submission" date="2015-01" db="EMBL/GenBank/DDBJ databases">
        <title>Evolutionary Origins and Diversification of the Mycorrhizal Mutualists.</title>
        <authorList>
            <consortium name="DOE Joint Genome Institute"/>
            <consortium name="Mycorrhizal Genomics Consortium"/>
            <person name="Kohler A."/>
            <person name="Kuo A."/>
            <person name="Nagy L.G."/>
            <person name="Floudas D."/>
            <person name="Copeland A."/>
            <person name="Barry K.W."/>
            <person name="Cichocki N."/>
            <person name="Veneault-Fourrey C."/>
            <person name="LaButti K."/>
            <person name="Lindquist E.A."/>
            <person name="Lipzen A."/>
            <person name="Lundell T."/>
            <person name="Morin E."/>
            <person name="Murat C."/>
            <person name="Riley R."/>
            <person name="Ohm R."/>
            <person name="Sun H."/>
            <person name="Tunlid A."/>
            <person name="Henrissat B."/>
            <person name="Grigoriev I.V."/>
            <person name="Hibbett D.S."/>
            <person name="Martin F."/>
        </authorList>
    </citation>
    <scope>NUCLEOTIDE SEQUENCE [LARGE SCALE GENOMIC DNA]</scope>
    <source>
        <strain evidence="2">Ve08.2h10</strain>
    </source>
</reference>
<name>A0A0D0C933_9AGAM</name>
<feature type="non-terminal residue" evidence="1">
    <location>
        <position position="51"/>
    </location>
</feature>
<accession>A0A0D0C933</accession>
<reference evidence="1 2" key="1">
    <citation type="submission" date="2014-04" db="EMBL/GenBank/DDBJ databases">
        <authorList>
            <consortium name="DOE Joint Genome Institute"/>
            <person name="Kuo A."/>
            <person name="Kohler A."/>
            <person name="Jargeat P."/>
            <person name="Nagy L.G."/>
            <person name="Floudas D."/>
            <person name="Copeland A."/>
            <person name="Barry K.W."/>
            <person name="Cichocki N."/>
            <person name="Veneault-Fourrey C."/>
            <person name="LaButti K."/>
            <person name="Lindquist E.A."/>
            <person name="Lipzen A."/>
            <person name="Lundell T."/>
            <person name="Morin E."/>
            <person name="Murat C."/>
            <person name="Sun H."/>
            <person name="Tunlid A."/>
            <person name="Henrissat B."/>
            <person name="Grigoriev I.V."/>
            <person name="Hibbett D.S."/>
            <person name="Martin F."/>
            <person name="Nordberg H.P."/>
            <person name="Cantor M.N."/>
            <person name="Hua S.X."/>
        </authorList>
    </citation>
    <scope>NUCLEOTIDE SEQUENCE [LARGE SCALE GENOMIC DNA]</scope>
    <source>
        <strain evidence="1 2">Ve08.2h10</strain>
    </source>
</reference>
<sequence length="51" mass="5798">LILAASSRQFMNSIKAKFSVAFKMCQNKPSTYVLRIEINRDCKLCTISLSQ</sequence>
<dbReference type="AlphaFoldDB" id="A0A0D0C933"/>
<dbReference type="OrthoDB" id="3344688at2759"/>
<dbReference type="Proteomes" id="UP000054538">
    <property type="component" value="Unassembled WGS sequence"/>
</dbReference>
<keyword evidence="2" id="KW-1185">Reference proteome</keyword>
<protein>
    <submittedName>
        <fullName evidence="1">Uncharacterized protein</fullName>
    </submittedName>
</protein>
<dbReference type="EMBL" id="KN831171">
    <property type="protein sequence ID" value="KIK72153.1"/>
    <property type="molecule type" value="Genomic_DNA"/>
</dbReference>
<organism evidence="1 2">
    <name type="scientific">Paxillus rubicundulus Ve08.2h10</name>
    <dbReference type="NCBI Taxonomy" id="930991"/>
    <lineage>
        <taxon>Eukaryota</taxon>
        <taxon>Fungi</taxon>
        <taxon>Dikarya</taxon>
        <taxon>Basidiomycota</taxon>
        <taxon>Agaricomycotina</taxon>
        <taxon>Agaricomycetes</taxon>
        <taxon>Agaricomycetidae</taxon>
        <taxon>Boletales</taxon>
        <taxon>Paxilineae</taxon>
        <taxon>Paxillaceae</taxon>
        <taxon>Paxillus</taxon>
    </lineage>
</organism>
<gene>
    <name evidence="1" type="ORF">PAXRUDRAFT_128205</name>
</gene>
<evidence type="ECO:0000313" key="2">
    <source>
        <dbReference type="Proteomes" id="UP000054538"/>
    </source>
</evidence>
<dbReference type="HOGENOM" id="CLU_209443_0_0_1"/>